<dbReference type="Proteomes" id="UP001174934">
    <property type="component" value="Unassembled WGS sequence"/>
</dbReference>
<organism evidence="2 3">
    <name type="scientific">Bombardia bombarda</name>
    <dbReference type="NCBI Taxonomy" id="252184"/>
    <lineage>
        <taxon>Eukaryota</taxon>
        <taxon>Fungi</taxon>
        <taxon>Dikarya</taxon>
        <taxon>Ascomycota</taxon>
        <taxon>Pezizomycotina</taxon>
        <taxon>Sordariomycetes</taxon>
        <taxon>Sordariomycetidae</taxon>
        <taxon>Sordariales</taxon>
        <taxon>Lasiosphaeriaceae</taxon>
        <taxon>Bombardia</taxon>
    </lineage>
</organism>
<evidence type="ECO:0000313" key="3">
    <source>
        <dbReference type="Proteomes" id="UP001174934"/>
    </source>
</evidence>
<proteinExistence type="predicted"/>
<evidence type="ECO:0000313" key="2">
    <source>
        <dbReference type="EMBL" id="KAK0613025.1"/>
    </source>
</evidence>
<protein>
    <submittedName>
        <fullName evidence="2">Uncharacterized protein</fullName>
    </submittedName>
</protein>
<feature type="region of interest" description="Disordered" evidence="1">
    <location>
        <begin position="1"/>
        <end position="22"/>
    </location>
</feature>
<keyword evidence="3" id="KW-1185">Reference proteome</keyword>
<comment type="caution">
    <text evidence="2">The sequence shown here is derived from an EMBL/GenBank/DDBJ whole genome shotgun (WGS) entry which is preliminary data.</text>
</comment>
<feature type="compositionally biased region" description="Basic and acidic residues" evidence="1">
    <location>
        <begin position="7"/>
        <end position="18"/>
    </location>
</feature>
<gene>
    <name evidence="2" type="ORF">B0T17DRAFT_511382</name>
</gene>
<dbReference type="AlphaFoldDB" id="A0AA39U6Q6"/>
<dbReference type="EMBL" id="JAULSR010000008">
    <property type="protein sequence ID" value="KAK0613025.1"/>
    <property type="molecule type" value="Genomic_DNA"/>
</dbReference>
<evidence type="ECO:0000256" key="1">
    <source>
        <dbReference type="SAM" id="MobiDB-lite"/>
    </source>
</evidence>
<accession>A0AA39U6Q6</accession>
<sequence>MQVGRQKQVEAKGYDEKRKRGSGTGIGNVHTYVQSVCPGPARLPACSMTACLALPLPSCSKKAASSKTARAGLLGLWMTCHVGQDCTGVCDVAAAGGGVLFTTVHVLGRGVESSDGIFCQYYPVVVSWRGSKHVRGSVDSTGVITAAGASHGAIRKDSELLA</sequence>
<name>A0AA39U6Q6_9PEZI</name>
<reference evidence="2" key="1">
    <citation type="submission" date="2023-06" db="EMBL/GenBank/DDBJ databases">
        <title>Genome-scale phylogeny and comparative genomics of the fungal order Sordariales.</title>
        <authorList>
            <consortium name="Lawrence Berkeley National Laboratory"/>
            <person name="Hensen N."/>
            <person name="Bonometti L."/>
            <person name="Westerberg I."/>
            <person name="Brannstrom I.O."/>
            <person name="Guillou S."/>
            <person name="Cros-Aarteil S."/>
            <person name="Calhoun S."/>
            <person name="Haridas S."/>
            <person name="Kuo A."/>
            <person name="Mondo S."/>
            <person name="Pangilinan J."/>
            <person name="Riley R."/>
            <person name="LaButti K."/>
            <person name="Andreopoulos B."/>
            <person name="Lipzen A."/>
            <person name="Chen C."/>
            <person name="Yanf M."/>
            <person name="Daum C."/>
            <person name="Ng V."/>
            <person name="Clum A."/>
            <person name="Steindorff A."/>
            <person name="Ohm R."/>
            <person name="Martin F."/>
            <person name="Silar P."/>
            <person name="Natvig D."/>
            <person name="Lalanne C."/>
            <person name="Gautier V."/>
            <person name="Ament-velasquez S.L."/>
            <person name="Kruys A."/>
            <person name="Hutchinson M.I."/>
            <person name="Powell A.J."/>
            <person name="Barry K."/>
            <person name="Miller A.N."/>
            <person name="Grigoriev I.V."/>
            <person name="Debuchy R."/>
            <person name="Gladieux P."/>
            <person name="Thoren M.H."/>
            <person name="Johannesson H."/>
        </authorList>
    </citation>
    <scope>NUCLEOTIDE SEQUENCE</scope>
    <source>
        <strain evidence="2">SMH3391-2</strain>
    </source>
</reference>